<dbReference type="Pfam" id="PF00096">
    <property type="entry name" value="zf-C2H2"/>
    <property type="match status" value="1"/>
</dbReference>
<dbReference type="InterPro" id="IPR050589">
    <property type="entry name" value="Ikaros_C2H2-ZF"/>
</dbReference>
<evidence type="ECO:0000256" key="2">
    <source>
        <dbReference type="ARBA" id="ARBA00022723"/>
    </source>
</evidence>
<accession>A0A238C3S1</accession>
<keyword evidence="6" id="KW-0805">Transcription regulation</keyword>
<evidence type="ECO:0000256" key="5">
    <source>
        <dbReference type="ARBA" id="ARBA00022833"/>
    </source>
</evidence>
<keyword evidence="5" id="KW-0862">Zinc</keyword>
<gene>
    <name evidence="12" type="ORF">X798_00987</name>
</gene>
<comment type="subcellular location">
    <subcellularLocation>
        <location evidence="1">Nucleus</location>
    </subcellularLocation>
</comment>
<dbReference type="PROSITE" id="PS50157">
    <property type="entry name" value="ZINC_FINGER_C2H2_2"/>
    <property type="match status" value="1"/>
</dbReference>
<dbReference type="GO" id="GO:0005634">
    <property type="term" value="C:nucleus"/>
    <property type="evidence" value="ECO:0007669"/>
    <property type="project" value="UniProtKB-SubCell"/>
</dbReference>
<organism evidence="12 13">
    <name type="scientific">Onchocerca flexuosa</name>
    <dbReference type="NCBI Taxonomy" id="387005"/>
    <lineage>
        <taxon>Eukaryota</taxon>
        <taxon>Metazoa</taxon>
        <taxon>Ecdysozoa</taxon>
        <taxon>Nematoda</taxon>
        <taxon>Chromadorea</taxon>
        <taxon>Rhabditida</taxon>
        <taxon>Spirurina</taxon>
        <taxon>Spiruromorpha</taxon>
        <taxon>Filarioidea</taxon>
        <taxon>Onchocercidae</taxon>
        <taxon>Onchocerca</taxon>
    </lineage>
</organism>
<evidence type="ECO:0000256" key="7">
    <source>
        <dbReference type="ARBA" id="ARBA00023242"/>
    </source>
</evidence>
<feature type="region of interest" description="Disordered" evidence="9">
    <location>
        <begin position="547"/>
        <end position="599"/>
    </location>
</feature>
<keyword evidence="6" id="KW-0804">Transcription</keyword>
<dbReference type="SUPFAM" id="SSF54695">
    <property type="entry name" value="POZ domain"/>
    <property type="match status" value="1"/>
</dbReference>
<feature type="region of interest" description="Disordered" evidence="9">
    <location>
        <begin position="1678"/>
        <end position="1729"/>
    </location>
</feature>
<dbReference type="GO" id="GO:0008270">
    <property type="term" value="F:zinc ion binding"/>
    <property type="evidence" value="ECO:0007669"/>
    <property type="project" value="UniProtKB-KW"/>
</dbReference>
<proteinExistence type="predicted"/>
<dbReference type="Gene3D" id="3.30.710.10">
    <property type="entry name" value="Potassium Channel Kv1.1, Chain A"/>
    <property type="match status" value="1"/>
</dbReference>
<evidence type="ECO:0000259" key="10">
    <source>
        <dbReference type="PROSITE" id="PS50097"/>
    </source>
</evidence>
<feature type="region of interest" description="Disordered" evidence="9">
    <location>
        <begin position="1860"/>
        <end position="1886"/>
    </location>
</feature>
<keyword evidence="3" id="KW-0677">Repeat</keyword>
<dbReference type="GO" id="GO:0000978">
    <property type="term" value="F:RNA polymerase II cis-regulatory region sequence-specific DNA binding"/>
    <property type="evidence" value="ECO:0007669"/>
    <property type="project" value="TreeGrafter"/>
</dbReference>
<keyword evidence="7" id="KW-0539">Nucleus</keyword>
<feature type="compositionally biased region" description="Polar residues" evidence="9">
    <location>
        <begin position="1719"/>
        <end position="1729"/>
    </location>
</feature>
<feature type="domain" description="BTB" evidence="10">
    <location>
        <begin position="2102"/>
        <end position="2164"/>
    </location>
</feature>
<feature type="compositionally biased region" description="Low complexity" evidence="9">
    <location>
        <begin position="1687"/>
        <end position="1718"/>
    </location>
</feature>
<feature type="region of interest" description="Disordered" evidence="9">
    <location>
        <begin position="631"/>
        <end position="651"/>
    </location>
</feature>
<dbReference type="Pfam" id="PF00651">
    <property type="entry name" value="BTB"/>
    <property type="match status" value="1"/>
</dbReference>
<dbReference type="Proteomes" id="UP000242913">
    <property type="component" value="Unassembled WGS sequence"/>
</dbReference>
<dbReference type="GO" id="GO:0003700">
    <property type="term" value="F:DNA-binding transcription factor activity"/>
    <property type="evidence" value="ECO:0007669"/>
    <property type="project" value="TreeGrafter"/>
</dbReference>
<feature type="compositionally biased region" description="Basic and acidic residues" evidence="9">
    <location>
        <begin position="1865"/>
        <end position="1875"/>
    </location>
</feature>
<sequence length="2257" mass="250063">MELLDIKKVYIKKIDFIICFRFYLASVGLRHNILSSPKEAGANSICDIGNNIDNSGDNSNERLCTVSTRQYYHNKSAKSITIPYDINHSKRSPTIILQNAHKKTDKIVVGVVAFKQKKHLNKRSHPFVMTQSANCSRNACLSQKENFVSILPIILQLCEEFCDPEKFRADKACFSISKCRIPFFEKSCIFQHFTFPLYYCPPSFTDLLPPIHETLPSFRQSLPLLNETKVLESRRLQNQMTSTDVERSSDIFERNQQQHFTVQSSVITKNMIVMQDICSGSDSDAINNDTMYTQQQITAMVSDIDCMHKRRQQFATTERPNTMNAYHQDLMSATTVAENNNNHSDEQHYYTATTTGSLHQHFIHNDYTPSSNSQQQQMLMNARNATTLAERFPGLQGQTCQFIGAAGTDHNGGTGSYVIANQQSAGTCDYLDNTLSSGGSPVDNLLPCPKVTNSSVMSAKQHQHEPHRVNSEFDNGSFNGMNKDIEEDGTKLQLFCSGSQNVTLQGTLGASGPVITGQRTYLLGNINNSRNSSSSSRRQIDTMNMSKNYDTSIGNSYHSQQHSVPMRSSFRSSSTTERKSNRSSSKKEPMDPKNVEEEVARNVSQILSASLNQKSLSSGLLSSLQKSHLSNSSTGFASTTGGSGSTAQSFSSTTGASALSATTAKKSFTCVDCHKTVSTSRNLQRHRMSCKLAQASSNPEKSLTGAGQLQATVITMPLNSTQINGLSNTYSAARRSMSSATTSSISSTGIAPATNIVPISYNNNLITSFADVTDVSSVSNQRTTQIYSTASEMNVSDERLGPVCEDSYLDKAVAEMTRNGDLNTMAAGRLASSLLDEDDHSFSSISSLPVVPTTVDDSHPFQPSVQASSNNEPVNLPTFTPQSAQIKRPLEYRQLRQKTTGILNSATDSRSEPLLLNSSVTTLPSPQEQLLLPRQSHACIVTELPVVSSVVSSASCNAPIQSEIRVTSMENGAIQNGISNNGTATSGTSIIANVCEDCNRILCSASNLKRHRATCKAASTFKSRNTKLQDRHSTSVLAASLNTITEQLSKEEQQYENDQTDEHERSILNRSCSAALATTKETLPQNVLVAAATIDTTTYSNATTNATYQRSSSNASVTYITYDTANVTSLEQQQKINALKQQINAVQPISQLESLKFGAAKANPWREREPPITSYVPETLNAYTQAVAVPIACAEDSISARLRQQLPDSVSTYSENEIVNGDHSSNQLTLKHNTPRQFSYYTTRVHYDGDNGIITCDTYDQQQQRRNSFKMEEQLLSPLDTSARASAPPILTTSTTPINYSDMAQAQLPKNEKCEARPLASIITTAPLSTFVITITSQQQQSTNCTMLTKPVIRNIAQPQQLPLSASSSMSYRNGESKSSTATDNYRYECPECQKTIDYIVGSEQMCTAASASFSVFIRTNCFFYSSNFEDAISQSIDRSDSCSVERARRVVAQSVYSCRKNVKRHRIAVHKLTSEAVAKIEPIRVLLTNNSEQKQRQLQQQRQLRLLQTTELKSTKSSKLLNEKSDMQQEQQHSSDFGNSAIQSLPNFMLSQQMHLQLEQRQQQLHQHQLQSQLQLQQKQLQEQQQIISGSDRCRDSVAVTSIIPVSTSWTSSITSMSQSVPQNIDEYRLNEEEGVQLAEIEEDLKRSAEYKLTEADSESDNRRPVAELAEADTTFHEEYEDSSGRLHPSHPSSLSSNGGVVSPPSNPPSNSSVSSNYPITSPVAPQTSSIISENNGFAAQLPPIKAQPLSSPSHSSQQMAIMQNRRMYQQSQSRISSNEDRTLNPETINGNAMFTKPTNIVRSQYSCSTKSPSVRNYFHSSSKQKQHICVDYYSLKRHRLTCVEAKAAAAAKAVDTATPGADMRSDECTKTQQEHYNGSRSSRSSSVFSNERIIKEFSCINAPSYGSSDSELRMSRQLSSVSTKNTDVMLSQTYSSYDEDADNGVLCRVCDCWLPGQREFDRHCDELHPVAADPDSTTVPQTFEQTTLPSGSIMLSTATPSEVNLNPSGSYSVATANRKRVSSDPLESGSYFSTKNGRHLCQTCGKYYSSEWNLERHRRESCPLQMKRLKNIADEKIRLAKLEPVDLLQFQTTISTRWVDDCALIVGESRIGVPRAMLSRASTYFSSLFQYYENHNDVPLPVPVDPVAFHQAMEAFKGLLQLDGKNIDCILFMADKFKIKPLYDRCERFIAEKLPSSSVMHAIRLAEQYRMCEIKQALFDSISIDVFRSLAADEDYRQMGAELKAELLEKWGTFL</sequence>
<feature type="compositionally biased region" description="Basic and acidic residues" evidence="9">
    <location>
        <begin position="576"/>
        <end position="599"/>
    </location>
</feature>
<keyword evidence="4 8" id="KW-0863">Zinc-finger</keyword>
<dbReference type="InterPro" id="IPR011333">
    <property type="entry name" value="SKP1/BTB/POZ_sf"/>
</dbReference>
<evidence type="ECO:0000256" key="9">
    <source>
        <dbReference type="SAM" id="MobiDB-lite"/>
    </source>
</evidence>
<dbReference type="InterPro" id="IPR000210">
    <property type="entry name" value="BTB/POZ_dom"/>
</dbReference>
<evidence type="ECO:0000256" key="6">
    <source>
        <dbReference type="ARBA" id="ARBA00023015"/>
    </source>
</evidence>
<feature type="region of interest" description="Disordered" evidence="9">
    <location>
        <begin position="1518"/>
        <end position="1541"/>
    </location>
</feature>
<feature type="compositionally biased region" description="Polar residues" evidence="9">
    <location>
        <begin position="1768"/>
        <end position="1778"/>
    </location>
</feature>
<evidence type="ECO:0000256" key="4">
    <source>
        <dbReference type="ARBA" id="ARBA00022771"/>
    </source>
</evidence>
<dbReference type="PANTHER" id="PTHR24404:SF100">
    <property type="entry name" value="ZINC FINGER PROTEIN 501"/>
    <property type="match status" value="1"/>
</dbReference>
<evidence type="ECO:0000313" key="13">
    <source>
        <dbReference type="Proteomes" id="UP000242913"/>
    </source>
</evidence>
<dbReference type="InterPro" id="IPR013087">
    <property type="entry name" value="Znf_C2H2_type"/>
</dbReference>
<feature type="compositionally biased region" description="Polar residues" evidence="9">
    <location>
        <begin position="547"/>
        <end position="563"/>
    </location>
</feature>
<evidence type="ECO:0000256" key="1">
    <source>
        <dbReference type="ARBA" id="ARBA00004123"/>
    </source>
</evidence>
<dbReference type="SMART" id="SM00225">
    <property type="entry name" value="BTB"/>
    <property type="match status" value="1"/>
</dbReference>
<evidence type="ECO:0000256" key="8">
    <source>
        <dbReference type="PROSITE-ProRule" id="PRU00042"/>
    </source>
</evidence>
<reference evidence="12 13" key="1">
    <citation type="submission" date="2015-12" db="EMBL/GenBank/DDBJ databases">
        <title>Draft genome of the nematode, Onchocerca flexuosa.</title>
        <authorList>
            <person name="Mitreva M."/>
        </authorList>
    </citation>
    <scope>NUCLEOTIDE SEQUENCE [LARGE SCALE GENOMIC DNA]</scope>
    <source>
        <strain evidence="12">Red Deer</strain>
    </source>
</reference>
<evidence type="ECO:0008006" key="14">
    <source>
        <dbReference type="Google" id="ProtNLM"/>
    </source>
</evidence>
<dbReference type="PANTHER" id="PTHR24404">
    <property type="entry name" value="ZINC FINGER PROTEIN"/>
    <property type="match status" value="1"/>
</dbReference>
<protein>
    <recommendedName>
        <fullName evidence="14">C2H2-type domain-containing protein</fullName>
    </recommendedName>
</protein>
<dbReference type="OrthoDB" id="5865602at2759"/>
<feature type="domain" description="C2H2-type" evidence="11">
    <location>
        <begin position="668"/>
        <end position="699"/>
    </location>
</feature>
<keyword evidence="2" id="KW-0479">Metal-binding</keyword>
<dbReference type="PROSITE" id="PS50097">
    <property type="entry name" value="BTB"/>
    <property type="match status" value="1"/>
</dbReference>
<evidence type="ECO:0000313" key="12">
    <source>
        <dbReference type="EMBL" id="OZC11806.1"/>
    </source>
</evidence>
<dbReference type="EMBL" id="KZ269979">
    <property type="protein sequence ID" value="OZC11806.1"/>
    <property type="molecule type" value="Genomic_DNA"/>
</dbReference>
<feature type="compositionally biased region" description="Polar residues" evidence="9">
    <location>
        <begin position="1529"/>
        <end position="1541"/>
    </location>
</feature>
<name>A0A238C3S1_9BILA</name>
<dbReference type="SMART" id="SM00355">
    <property type="entry name" value="ZnF_C2H2"/>
    <property type="match status" value="4"/>
</dbReference>
<keyword evidence="13" id="KW-1185">Reference proteome</keyword>
<evidence type="ECO:0000256" key="3">
    <source>
        <dbReference type="ARBA" id="ARBA00022737"/>
    </source>
</evidence>
<dbReference type="GO" id="GO:0006357">
    <property type="term" value="P:regulation of transcription by RNA polymerase II"/>
    <property type="evidence" value="ECO:0007669"/>
    <property type="project" value="TreeGrafter"/>
</dbReference>
<feature type="compositionally biased region" description="Polar residues" evidence="9">
    <location>
        <begin position="1786"/>
        <end position="1795"/>
    </location>
</feature>
<feature type="region of interest" description="Disordered" evidence="9">
    <location>
        <begin position="1766"/>
        <end position="1795"/>
    </location>
</feature>
<evidence type="ECO:0000259" key="11">
    <source>
        <dbReference type="PROSITE" id="PS50157"/>
    </source>
</evidence>